<dbReference type="SMART" id="SM00382">
    <property type="entry name" value="AAA"/>
    <property type="match status" value="1"/>
</dbReference>
<sequence>MDLATLQKISTQILSREVPIYKRYLYSKIDFNSKLIGIKGARGAGKSTILLQYAKSLNYPISKLLYVSCDHPAMSGVSLYDIAEAFYARGGKLFIIDEIHKNENFSKDLKAIYDVFDLQVLFSGSSALQIENSLADLSRRAVIHTLGVLSLREFCELQTNQTFQSYSLEDILKNHEDITFEILKKIRPLEQFNNYLKYGCYPFYKESLSDYSMKLLEVINLTIDSDLCGIYNIEPSKLDKLKKIIYMLCSTKPYELNISKLSTAVGTSWPTLQKYLERMDAGSLIHIVRAGEGMRAINKPDKLLLDNPNLFVVACGNGDIGSIRESFFVSQLVLHNQVHYHDKGDFIINDKYVFKIGVASKDTTHLKGNKNDYVVNDDLEIGFDNKKPLWLFGFLY</sequence>
<protein>
    <submittedName>
        <fullName evidence="2">AAA family ATPase</fullName>
    </submittedName>
</protein>
<gene>
    <name evidence="2" type="ORF">CJ673_09695</name>
</gene>
<dbReference type="InterPro" id="IPR041682">
    <property type="entry name" value="AAA_14"/>
</dbReference>
<dbReference type="InterPro" id="IPR027417">
    <property type="entry name" value="P-loop_NTPase"/>
</dbReference>
<dbReference type="InterPro" id="IPR003593">
    <property type="entry name" value="AAA+_ATPase"/>
</dbReference>
<dbReference type="PANTHER" id="PTHR42990">
    <property type="entry name" value="ATPASE"/>
    <property type="match status" value="1"/>
</dbReference>
<evidence type="ECO:0000259" key="1">
    <source>
        <dbReference type="SMART" id="SM00382"/>
    </source>
</evidence>
<dbReference type="PANTHER" id="PTHR42990:SF1">
    <property type="entry name" value="AAA+ ATPASE DOMAIN-CONTAINING PROTEIN"/>
    <property type="match status" value="1"/>
</dbReference>
<dbReference type="SUPFAM" id="SSF52540">
    <property type="entry name" value="P-loop containing nucleoside triphosphate hydrolases"/>
    <property type="match status" value="1"/>
</dbReference>
<proteinExistence type="predicted"/>
<dbReference type="RefSeq" id="WP_105915984.1">
    <property type="nucleotide sequence ID" value="NZ_NXGE01000007.1"/>
</dbReference>
<dbReference type="Pfam" id="PF13173">
    <property type="entry name" value="AAA_14"/>
    <property type="match status" value="1"/>
</dbReference>
<organism evidence="2 3">
    <name type="scientific">Aliarcobacter cryaerophilus</name>
    <dbReference type="NCBI Taxonomy" id="28198"/>
    <lineage>
        <taxon>Bacteria</taxon>
        <taxon>Pseudomonadati</taxon>
        <taxon>Campylobacterota</taxon>
        <taxon>Epsilonproteobacteria</taxon>
        <taxon>Campylobacterales</taxon>
        <taxon>Arcobacteraceae</taxon>
        <taxon>Aliarcobacter</taxon>
    </lineage>
</organism>
<feature type="domain" description="AAA+ ATPase" evidence="1">
    <location>
        <begin position="32"/>
        <end position="148"/>
    </location>
</feature>
<evidence type="ECO:0000313" key="2">
    <source>
        <dbReference type="EMBL" id="PRM93736.1"/>
    </source>
</evidence>
<evidence type="ECO:0000313" key="3">
    <source>
        <dbReference type="Proteomes" id="UP000238281"/>
    </source>
</evidence>
<accession>A0A2S9T4I7</accession>
<name>A0A2S9T4I7_9BACT</name>
<dbReference type="Gene3D" id="3.40.50.300">
    <property type="entry name" value="P-loop containing nucleotide triphosphate hydrolases"/>
    <property type="match status" value="1"/>
</dbReference>
<comment type="caution">
    <text evidence="2">The sequence shown here is derived from an EMBL/GenBank/DDBJ whole genome shotgun (WGS) entry which is preliminary data.</text>
</comment>
<dbReference type="Proteomes" id="UP000238281">
    <property type="component" value="Unassembled WGS sequence"/>
</dbReference>
<reference evidence="2 3" key="1">
    <citation type="submission" date="2017-09" db="EMBL/GenBank/DDBJ databases">
        <title>Reassesment of A. cryaerophilus.</title>
        <authorList>
            <person name="Perez-Cataluna A."/>
            <person name="Collado L."/>
            <person name="Salgado O."/>
            <person name="Lefinanco V."/>
            <person name="Figueras M.J."/>
        </authorList>
    </citation>
    <scope>NUCLEOTIDE SEQUENCE [LARGE SCALE GENOMIC DNA]</scope>
    <source>
        <strain evidence="2 3">LMG 10210</strain>
    </source>
</reference>
<dbReference type="EMBL" id="NXGE01000007">
    <property type="protein sequence ID" value="PRM93736.1"/>
    <property type="molecule type" value="Genomic_DNA"/>
</dbReference>
<dbReference type="AlphaFoldDB" id="A0A2S9T4I7"/>